<keyword evidence="1 10" id="KW-1003">Cell membrane</keyword>
<feature type="binding site" evidence="10">
    <location>
        <position position="290"/>
    </location>
    <ligand>
        <name>UDP-N-acetyl-alpha-D-glucosamine</name>
        <dbReference type="ChEBI" id="CHEBI:57705"/>
    </ligand>
</feature>
<dbReference type="GO" id="GO:0005886">
    <property type="term" value="C:plasma membrane"/>
    <property type="evidence" value="ECO:0007669"/>
    <property type="project" value="UniProtKB-SubCell"/>
</dbReference>
<dbReference type="GO" id="GO:0005975">
    <property type="term" value="P:carbohydrate metabolic process"/>
    <property type="evidence" value="ECO:0007669"/>
    <property type="project" value="InterPro"/>
</dbReference>
<keyword evidence="6 10" id="KW-0573">Peptidoglycan synthesis</keyword>
<feature type="binding site" evidence="10">
    <location>
        <position position="133"/>
    </location>
    <ligand>
        <name>UDP-N-acetyl-alpha-D-glucosamine</name>
        <dbReference type="ChEBI" id="CHEBI:57705"/>
    </ligand>
</feature>
<dbReference type="eggNOG" id="COG0707">
    <property type="taxonomic scope" value="Bacteria"/>
</dbReference>
<dbReference type="UniPathway" id="UPA00219"/>
<dbReference type="PATRIC" id="fig|1162668.3.peg.2122"/>
<evidence type="ECO:0000256" key="5">
    <source>
        <dbReference type="ARBA" id="ARBA00022960"/>
    </source>
</evidence>
<sequence length="363" mass="39049">MAAKRFPLERVRRLLVTGGGTGGHVIPAITILDEARKRGVAVLYAGAPDSLEERQAKNRSIPFSPLKVTGFAGKGVSEKVRALGILPGAIRKASLQIRAFSPDLLIGTGGYVQIPWVVSAGFSGVPVVLLEPNAVSGWSNRILSPFAQIISTIHQDAPYGGVPVRGIPDVGSVERFREPLRIVVVGGSQGARALNEGIPRILSDLYGKPGVPAFSVVHQSGEKWLEMTRSAYNGAPFEVDVCGFLENLPEYYRTASLVICRSGAMTVTEVTAAGAPAVYIPYPHAIGDHQRRNAEIIANCSGGWIWRESLIQESGFSHFLINVLSNPDLLSKTGENARLNTPAVMVDRWLERLSPIWGNLSNA</sequence>
<dbReference type="AlphaFoldDB" id="I0IQB7"/>
<dbReference type="Proteomes" id="UP000007382">
    <property type="component" value="Chromosome"/>
</dbReference>
<evidence type="ECO:0000313" key="14">
    <source>
        <dbReference type="Proteomes" id="UP000007382"/>
    </source>
</evidence>
<keyword evidence="7 10" id="KW-0472">Membrane</keyword>
<dbReference type="GO" id="GO:0009252">
    <property type="term" value="P:peptidoglycan biosynthetic process"/>
    <property type="evidence" value="ECO:0007669"/>
    <property type="project" value="UniProtKB-UniRule"/>
</dbReference>
<dbReference type="KEGG" id="lfc:LFE_1787"/>
<dbReference type="GO" id="GO:0051991">
    <property type="term" value="F:UDP-N-acetyl-D-glucosamine:N-acetylmuramoyl-L-alanyl-D-glutamyl-meso-2,6-diaminopimelyl-D-alanyl-D-alanine-diphosphoundecaprenol 4-beta-N-acetylglucosaminlytransferase activity"/>
    <property type="evidence" value="ECO:0007669"/>
    <property type="project" value="RHEA"/>
</dbReference>
<keyword evidence="10" id="KW-0997">Cell inner membrane</keyword>
<dbReference type="GO" id="GO:0050511">
    <property type="term" value="F:undecaprenyldiphospho-muramoylpentapeptide beta-N-acetylglucosaminyltransferase activity"/>
    <property type="evidence" value="ECO:0007669"/>
    <property type="project" value="UniProtKB-UniRule"/>
</dbReference>
<evidence type="ECO:0000313" key="13">
    <source>
        <dbReference type="EMBL" id="BAM07466.1"/>
    </source>
</evidence>
<comment type="similarity">
    <text evidence="10">Belongs to the glycosyltransferase 28 family. MurG subfamily.</text>
</comment>
<evidence type="ECO:0000256" key="1">
    <source>
        <dbReference type="ARBA" id="ARBA00022475"/>
    </source>
</evidence>
<evidence type="ECO:0000256" key="6">
    <source>
        <dbReference type="ARBA" id="ARBA00022984"/>
    </source>
</evidence>
<keyword evidence="2 10" id="KW-0132">Cell division</keyword>
<keyword evidence="14" id="KW-1185">Reference proteome</keyword>
<feature type="domain" description="Glycosyltransferase family 28 N-terminal" evidence="11">
    <location>
        <begin position="15"/>
        <end position="148"/>
    </location>
</feature>
<keyword evidence="3 10" id="KW-0328">Glycosyltransferase</keyword>
<dbReference type="GO" id="GO:0051301">
    <property type="term" value="P:cell division"/>
    <property type="evidence" value="ECO:0007669"/>
    <property type="project" value="UniProtKB-KW"/>
</dbReference>
<dbReference type="Gene3D" id="3.40.50.2000">
    <property type="entry name" value="Glycogen Phosphorylase B"/>
    <property type="match status" value="2"/>
</dbReference>
<name>I0IQB7_LEPFC</name>
<dbReference type="RefSeq" id="WP_014449950.1">
    <property type="nucleotide sequence ID" value="NC_017094.1"/>
</dbReference>
<comment type="catalytic activity">
    <reaction evidence="10">
        <text>di-trans,octa-cis-undecaprenyl diphospho-N-acetyl-alpha-D-muramoyl-L-alanyl-D-glutamyl-meso-2,6-diaminopimeloyl-D-alanyl-D-alanine + UDP-N-acetyl-alpha-D-glucosamine = di-trans,octa-cis-undecaprenyl diphospho-[N-acetyl-alpha-D-glucosaminyl-(1-&gt;4)]-N-acetyl-alpha-D-muramoyl-L-alanyl-D-glutamyl-meso-2,6-diaminopimeloyl-D-alanyl-D-alanine + UDP + H(+)</text>
        <dbReference type="Rhea" id="RHEA:31227"/>
        <dbReference type="ChEBI" id="CHEBI:15378"/>
        <dbReference type="ChEBI" id="CHEBI:57705"/>
        <dbReference type="ChEBI" id="CHEBI:58223"/>
        <dbReference type="ChEBI" id="CHEBI:61387"/>
        <dbReference type="ChEBI" id="CHEBI:61388"/>
        <dbReference type="EC" id="2.4.1.227"/>
    </reaction>
</comment>
<dbReference type="CDD" id="cd03785">
    <property type="entry name" value="GT28_MurG"/>
    <property type="match status" value="1"/>
</dbReference>
<dbReference type="SUPFAM" id="SSF53756">
    <property type="entry name" value="UDP-Glycosyltransferase/glycogen phosphorylase"/>
    <property type="match status" value="1"/>
</dbReference>
<evidence type="ECO:0000256" key="2">
    <source>
        <dbReference type="ARBA" id="ARBA00022618"/>
    </source>
</evidence>
<keyword evidence="8 10" id="KW-0131">Cell cycle</keyword>
<comment type="subcellular location">
    <subcellularLocation>
        <location evidence="10">Cell inner membrane</location>
        <topology evidence="10">Peripheral membrane protein</topology>
        <orientation evidence="10">Cytoplasmic side</orientation>
    </subcellularLocation>
</comment>
<evidence type="ECO:0000256" key="7">
    <source>
        <dbReference type="ARBA" id="ARBA00023136"/>
    </source>
</evidence>
<keyword evidence="5 10" id="KW-0133">Cell shape</keyword>
<accession>I0IQB7</accession>
<feature type="binding site" evidence="10">
    <location>
        <begin position="21"/>
        <end position="23"/>
    </location>
    <ligand>
        <name>UDP-N-acetyl-alpha-D-glucosamine</name>
        <dbReference type="ChEBI" id="CHEBI:57705"/>
    </ligand>
</feature>
<feature type="binding site" evidence="10">
    <location>
        <position position="165"/>
    </location>
    <ligand>
        <name>UDP-N-acetyl-alpha-D-glucosamine</name>
        <dbReference type="ChEBI" id="CHEBI:57705"/>
    </ligand>
</feature>
<dbReference type="GO" id="GO:0008360">
    <property type="term" value="P:regulation of cell shape"/>
    <property type="evidence" value="ECO:0007669"/>
    <property type="project" value="UniProtKB-KW"/>
</dbReference>
<dbReference type="HOGENOM" id="CLU_037404_2_0_0"/>
<dbReference type="PANTHER" id="PTHR21015">
    <property type="entry name" value="UDP-N-ACETYLGLUCOSAMINE--N-ACETYLMURAMYL-(PENTAPEPTIDE) PYROPHOSPHORYL-UNDECAPRENOL N-ACETYLGLUCOSAMINE TRANSFERASE 1"/>
    <property type="match status" value="1"/>
</dbReference>
<dbReference type="Pfam" id="PF03033">
    <property type="entry name" value="Glyco_transf_28"/>
    <property type="match status" value="1"/>
</dbReference>
<feature type="binding site" evidence="10">
    <location>
        <position position="188"/>
    </location>
    <ligand>
        <name>UDP-N-acetyl-alpha-D-glucosamine</name>
        <dbReference type="ChEBI" id="CHEBI:57705"/>
    </ligand>
</feature>
<gene>
    <name evidence="10 13" type="primary">murG</name>
    <name evidence="13" type="ordered locus">LFE_1787</name>
</gene>
<evidence type="ECO:0000259" key="12">
    <source>
        <dbReference type="Pfam" id="PF04101"/>
    </source>
</evidence>
<dbReference type="STRING" id="1162668.LFE_1787"/>
<keyword evidence="9 10" id="KW-0961">Cell wall biogenesis/degradation</keyword>
<comment type="function">
    <text evidence="10">Cell wall formation. Catalyzes the transfer of a GlcNAc subunit on undecaprenyl-pyrophosphoryl-MurNAc-pentapeptide (lipid intermediate I) to form undecaprenyl-pyrophosphoryl-MurNAc-(pentapeptide)GlcNAc (lipid intermediate II).</text>
</comment>
<feature type="domain" description="Glycosyl transferase family 28 C-terminal" evidence="12">
    <location>
        <begin position="182"/>
        <end position="327"/>
    </location>
</feature>
<dbReference type="EMBL" id="AP012342">
    <property type="protein sequence ID" value="BAM07466.1"/>
    <property type="molecule type" value="Genomic_DNA"/>
</dbReference>
<comment type="caution">
    <text evidence="10">Lacks conserved residue(s) required for the propagation of feature annotation.</text>
</comment>
<dbReference type="InterPro" id="IPR007235">
    <property type="entry name" value="Glyco_trans_28_C"/>
</dbReference>
<dbReference type="PANTHER" id="PTHR21015:SF22">
    <property type="entry name" value="GLYCOSYLTRANSFERASE"/>
    <property type="match status" value="1"/>
</dbReference>
<dbReference type="InterPro" id="IPR004276">
    <property type="entry name" value="GlycoTrans_28_N"/>
</dbReference>
<dbReference type="InterPro" id="IPR006009">
    <property type="entry name" value="GlcNAc_MurG"/>
</dbReference>
<reference evidence="13 14" key="1">
    <citation type="journal article" date="2012" name="J. Bacteriol.">
        <title>Complete Genome Sequence of Leptospirillum ferrooxidans Strain C2-3, Isolated from a Fresh Volcanic Ash Deposit on the Island of Miyake, Japan.</title>
        <authorList>
            <person name="Fujimura R."/>
            <person name="Sato Y."/>
            <person name="Nishizawa T."/>
            <person name="Oshima K."/>
            <person name="Kim S.-W."/>
            <person name="Hattori M."/>
            <person name="Kamijo T."/>
            <person name="Ohta H."/>
        </authorList>
    </citation>
    <scope>NUCLEOTIDE SEQUENCE [LARGE SCALE GENOMIC DNA]</scope>
    <source>
        <strain evidence="13 14">C2-3</strain>
    </source>
</reference>
<dbReference type="GO" id="GO:0071555">
    <property type="term" value="P:cell wall organization"/>
    <property type="evidence" value="ECO:0007669"/>
    <property type="project" value="UniProtKB-KW"/>
</dbReference>
<dbReference type="EC" id="2.4.1.227" evidence="10"/>
<dbReference type="OrthoDB" id="9808936at2"/>
<protein>
    <recommendedName>
        <fullName evidence="10">UDP-N-acetylglucosamine--N-acetylmuramyl-(pentapeptide) pyrophosphoryl-undecaprenol N-acetylglucosamine transferase</fullName>
        <ecNumber evidence="10">2.4.1.227</ecNumber>
    </recommendedName>
    <alternativeName>
        <fullName evidence="10">Undecaprenyl-PP-MurNAc-pentapeptide-UDPGlcNAc GlcNAc transferase</fullName>
    </alternativeName>
</protein>
<evidence type="ECO:0000256" key="9">
    <source>
        <dbReference type="ARBA" id="ARBA00023316"/>
    </source>
</evidence>
<evidence type="ECO:0000256" key="4">
    <source>
        <dbReference type="ARBA" id="ARBA00022679"/>
    </source>
</evidence>
<organism evidence="13 14">
    <name type="scientific">Leptospirillum ferrooxidans (strain C2-3)</name>
    <dbReference type="NCBI Taxonomy" id="1162668"/>
    <lineage>
        <taxon>Bacteria</taxon>
        <taxon>Pseudomonadati</taxon>
        <taxon>Nitrospirota</taxon>
        <taxon>Nitrospiria</taxon>
        <taxon>Nitrospirales</taxon>
        <taxon>Nitrospiraceae</taxon>
        <taxon>Leptospirillum</taxon>
    </lineage>
</organism>
<comment type="pathway">
    <text evidence="10">Cell wall biogenesis; peptidoglycan biosynthesis.</text>
</comment>
<evidence type="ECO:0000259" key="11">
    <source>
        <dbReference type="Pfam" id="PF03033"/>
    </source>
</evidence>
<proteinExistence type="inferred from homology"/>
<dbReference type="HAMAP" id="MF_00033">
    <property type="entry name" value="MurG"/>
    <property type="match status" value="1"/>
</dbReference>
<dbReference type="Pfam" id="PF04101">
    <property type="entry name" value="Glyco_tran_28_C"/>
    <property type="match status" value="1"/>
</dbReference>
<reference evidence="14" key="2">
    <citation type="submission" date="2012-03" db="EMBL/GenBank/DDBJ databases">
        <title>The complete genome sequence of the pioneer microbe on fresh volcanic deposit, Leptospirillum ferrooxidans strain C2-3.</title>
        <authorList>
            <person name="Fujimura R."/>
            <person name="Sato Y."/>
            <person name="Nishizawa T."/>
            <person name="Nanba K."/>
            <person name="Oshima K."/>
            <person name="Hattori M."/>
            <person name="Kamijo T."/>
            <person name="Ohta H."/>
        </authorList>
    </citation>
    <scope>NUCLEOTIDE SEQUENCE [LARGE SCALE GENOMIC DNA]</scope>
    <source>
        <strain evidence="14">C2-3</strain>
    </source>
</reference>
<evidence type="ECO:0000256" key="3">
    <source>
        <dbReference type="ARBA" id="ARBA00022676"/>
    </source>
</evidence>
<evidence type="ECO:0000256" key="10">
    <source>
        <dbReference type="HAMAP-Rule" id="MF_00033"/>
    </source>
</evidence>
<keyword evidence="4 10" id="KW-0808">Transferase</keyword>
<evidence type="ECO:0000256" key="8">
    <source>
        <dbReference type="ARBA" id="ARBA00023306"/>
    </source>
</evidence>